<dbReference type="AlphaFoldDB" id="X1EVE8"/>
<gene>
    <name evidence="2" type="ORF">S01H4_63209</name>
</gene>
<dbReference type="SUPFAM" id="SSF52518">
    <property type="entry name" value="Thiamin diphosphate-binding fold (THDP-binding)"/>
    <property type="match status" value="1"/>
</dbReference>
<protein>
    <recommendedName>
        <fullName evidence="1">Thiamine pyrophosphate enzyme TPP-binding domain-containing protein</fullName>
    </recommendedName>
</protein>
<feature type="domain" description="Thiamine pyrophosphate enzyme TPP-binding" evidence="1">
    <location>
        <begin position="4"/>
        <end position="59"/>
    </location>
</feature>
<organism evidence="2">
    <name type="scientific">marine sediment metagenome</name>
    <dbReference type="NCBI Taxonomy" id="412755"/>
    <lineage>
        <taxon>unclassified sequences</taxon>
        <taxon>metagenomes</taxon>
        <taxon>ecological metagenomes</taxon>
    </lineage>
</organism>
<sequence length="63" mass="6837">AQQASMESRFIDVDLPSHLDYSKIAETIGCYGESISDPKDILPALKRAKASGLPAVLDVKTKF</sequence>
<dbReference type="Gene3D" id="3.40.50.970">
    <property type="match status" value="1"/>
</dbReference>
<dbReference type="InterPro" id="IPR029061">
    <property type="entry name" value="THDP-binding"/>
</dbReference>
<evidence type="ECO:0000259" key="1">
    <source>
        <dbReference type="Pfam" id="PF02775"/>
    </source>
</evidence>
<dbReference type="GO" id="GO:0030976">
    <property type="term" value="F:thiamine pyrophosphate binding"/>
    <property type="evidence" value="ECO:0007669"/>
    <property type="project" value="InterPro"/>
</dbReference>
<comment type="caution">
    <text evidence="2">The sequence shown here is derived from an EMBL/GenBank/DDBJ whole genome shotgun (WGS) entry which is preliminary data.</text>
</comment>
<evidence type="ECO:0000313" key="2">
    <source>
        <dbReference type="EMBL" id="GAH12593.1"/>
    </source>
</evidence>
<dbReference type="EMBL" id="BART01037946">
    <property type="protein sequence ID" value="GAH12593.1"/>
    <property type="molecule type" value="Genomic_DNA"/>
</dbReference>
<name>X1EVE8_9ZZZZ</name>
<feature type="non-terminal residue" evidence="2">
    <location>
        <position position="1"/>
    </location>
</feature>
<accession>X1EVE8</accession>
<dbReference type="GO" id="GO:0003824">
    <property type="term" value="F:catalytic activity"/>
    <property type="evidence" value="ECO:0007669"/>
    <property type="project" value="InterPro"/>
</dbReference>
<reference evidence="2" key="1">
    <citation type="journal article" date="2014" name="Front. Microbiol.">
        <title>High frequency of phylogenetically diverse reductive dehalogenase-homologous genes in deep subseafloor sedimentary metagenomes.</title>
        <authorList>
            <person name="Kawai M."/>
            <person name="Futagami T."/>
            <person name="Toyoda A."/>
            <person name="Takaki Y."/>
            <person name="Nishi S."/>
            <person name="Hori S."/>
            <person name="Arai W."/>
            <person name="Tsubouchi T."/>
            <person name="Morono Y."/>
            <person name="Uchiyama I."/>
            <person name="Ito T."/>
            <person name="Fujiyama A."/>
            <person name="Inagaki F."/>
            <person name="Takami H."/>
        </authorList>
    </citation>
    <scope>NUCLEOTIDE SEQUENCE</scope>
    <source>
        <strain evidence="2">Expedition CK06-06</strain>
    </source>
</reference>
<dbReference type="Pfam" id="PF02775">
    <property type="entry name" value="TPP_enzyme_C"/>
    <property type="match status" value="1"/>
</dbReference>
<proteinExistence type="predicted"/>
<dbReference type="InterPro" id="IPR011766">
    <property type="entry name" value="TPP_enzyme_TPP-bd"/>
</dbReference>